<dbReference type="Proteomes" id="UP000193558">
    <property type="component" value="Unassembled WGS sequence"/>
</dbReference>
<dbReference type="AlphaFoldDB" id="A0A1X1CXD5"/>
<evidence type="ECO:0000313" key="3">
    <source>
        <dbReference type="Proteomes" id="UP000193558"/>
    </source>
</evidence>
<comment type="caution">
    <text evidence="2">The sequence shown here is derived from an EMBL/GenBank/DDBJ whole genome shotgun (WGS) entry which is preliminary data.</text>
</comment>
<feature type="compositionally biased region" description="Basic and acidic residues" evidence="1">
    <location>
        <begin position="128"/>
        <end position="138"/>
    </location>
</feature>
<accession>A0A1X1CXD5</accession>
<dbReference type="RefSeq" id="WP_084934870.1">
    <property type="nucleotide sequence ID" value="NZ_MLFR01000011.1"/>
</dbReference>
<dbReference type="OrthoDB" id="5812814at2"/>
<organism evidence="2 3">
    <name type="scientific">Pantoea rwandensis</name>
    <dbReference type="NCBI Taxonomy" id="1076550"/>
    <lineage>
        <taxon>Bacteria</taxon>
        <taxon>Pseudomonadati</taxon>
        <taxon>Pseudomonadota</taxon>
        <taxon>Gammaproteobacteria</taxon>
        <taxon>Enterobacterales</taxon>
        <taxon>Erwiniaceae</taxon>
        <taxon>Pantoea</taxon>
    </lineage>
</organism>
<proteinExistence type="predicted"/>
<sequence length="138" mass="14248">MLGTATLLAGAIQQVATGDFSTGIKGNQLTTVGGDAETDITGDAAITVGKALTEKVGQLRQSIAGARQEIIAPVVWIGSQQINVAQLMLDTVELVQQLADQLASHTHPSTGQPTNSKAIAQSGQRATALREKYSPVIG</sequence>
<protein>
    <submittedName>
        <fullName evidence="2">Uncharacterized protein</fullName>
    </submittedName>
</protein>
<name>A0A1X1CXD5_9GAMM</name>
<evidence type="ECO:0000256" key="1">
    <source>
        <dbReference type="SAM" id="MobiDB-lite"/>
    </source>
</evidence>
<feature type="region of interest" description="Disordered" evidence="1">
    <location>
        <begin position="104"/>
        <end position="138"/>
    </location>
</feature>
<dbReference type="SUPFAM" id="SSF69349">
    <property type="entry name" value="Phage fibre proteins"/>
    <property type="match status" value="1"/>
</dbReference>
<feature type="compositionally biased region" description="Polar residues" evidence="1">
    <location>
        <begin position="104"/>
        <end position="125"/>
    </location>
</feature>
<gene>
    <name evidence="2" type="ORF">HA51_12645</name>
</gene>
<evidence type="ECO:0000313" key="2">
    <source>
        <dbReference type="EMBL" id="ORM69113.1"/>
    </source>
</evidence>
<reference evidence="2 3" key="1">
    <citation type="journal article" date="2017" name="Antonie Van Leeuwenhoek">
        <title>Phylogenomic resolution of the bacterial genus Pantoea and its relationship with Erwinia and Tatumella.</title>
        <authorList>
            <person name="Palmer M."/>
            <person name="Steenkamp E.T."/>
            <person name="Coetzee M.P."/>
            <person name="Chan W.Y."/>
            <person name="van Zyl E."/>
            <person name="De Maayer P."/>
            <person name="Coutinho T.A."/>
            <person name="Blom J."/>
            <person name="Smits T.H."/>
            <person name="Duffy B."/>
            <person name="Venter S.N."/>
        </authorList>
    </citation>
    <scope>NUCLEOTIDE SEQUENCE [LARGE SCALE GENOMIC DNA]</scope>
    <source>
        <strain evidence="2 3">LMG 26275</strain>
    </source>
</reference>
<dbReference type="EMBL" id="MLFR01000011">
    <property type="protein sequence ID" value="ORM69113.1"/>
    <property type="molecule type" value="Genomic_DNA"/>
</dbReference>